<feature type="domain" description="2EXR" evidence="2">
    <location>
        <begin position="102"/>
        <end position="219"/>
    </location>
</feature>
<sequence>MGIQRKRPSQCSSGNKSSAPSPEPDDSVIPTNTNGPFGGTGSHGSSREKTPEKDADKSDDSDDPDKPDCSDNPVAPVAPVDPVDPVGPVGAVVPFDEANRQFPRFPDLPSEVRRMIWANAAGYDVNSPRIIEVRIRTSTAQRVHPIFDITTFRLDSTQGPYQAPNRGAIANRESRDLYNIRFPHQLRFDRAQVRVAGELMEYRDHLGQRIDFDANRDTIFMDYPTLEYLFTARFELRGLVGFDQIRRLATTFDDNNIRGIQNFLLHRRGALSNVVDIRQVFNVDVVIRDREQAEQYAERTTGRVLLPNDNQPMQHFFLPVLSRTEFLNLYPSVAEK</sequence>
<reference evidence="3 4" key="1">
    <citation type="submission" date="2016-04" db="EMBL/GenBank/DDBJ databases">
        <title>A degradative enzymes factory behind the ericoid mycorrhizal symbiosis.</title>
        <authorList>
            <consortium name="DOE Joint Genome Institute"/>
            <person name="Martino E."/>
            <person name="Morin E."/>
            <person name="Grelet G."/>
            <person name="Kuo A."/>
            <person name="Kohler A."/>
            <person name="Daghino S."/>
            <person name="Barry K."/>
            <person name="Choi C."/>
            <person name="Cichocki N."/>
            <person name="Clum A."/>
            <person name="Copeland A."/>
            <person name="Hainaut M."/>
            <person name="Haridas S."/>
            <person name="Labutti K."/>
            <person name="Lindquist E."/>
            <person name="Lipzen A."/>
            <person name="Khouja H.-R."/>
            <person name="Murat C."/>
            <person name="Ohm R."/>
            <person name="Olson A."/>
            <person name="Spatafora J."/>
            <person name="Veneault-Fourrey C."/>
            <person name="Henrissat B."/>
            <person name="Grigoriev I."/>
            <person name="Martin F."/>
            <person name="Perotto S."/>
        </authorList>
    </citation>
    <scope>NUCLEOTIDE SEQUENCE [LARGE SCALE GENOMIC DNA]</scope>
    <source>
        <strain evidence="3 4">F</strain>
    </source>
</reference>
<dbReference type="Proteomes" id="UP000235786">
    <property type="component" value="Unassembled WGS sequence"/>
</dbReference>
<dbReference type="Pfam" id="PF20150">
    <property type="entry name" value="2EXR"/>
    <property type="match status" value="1"/>
</dbReference>
<dbReference type="PANTHER" id="PTHR35910:SF6">
    <property type="entry name" value="2EXR DOMAIN-CONTAINING PROTEIN"/>
    <property type="match status" value="1"/>
</dbReference>
<protein>
    <recommendedName>
        <fullName evidence="2">2EXR domain-containing protein</fullName>
    </recommendedName>
</protein>
<gene>
    <name evidence="3" type="ORF">L207DRAFT_585614</name>
</gene>
<name>A0A2J6RFG9_HYAVF</name>
<evidence type="ECO:0000313" key="3">
    <source>
        <dbReference type="EMBL" id="PMD37262.1"/>
    </source>
</evidence>
<feature type="compositionally biased region" description="Basic and acidic residues" evidence="1">
    <location>
        <begin position="45"/>
        <end position="69"/>
    </location>
</feature>
<feature type="compositionally biased region" description="Low complexity" evidence="1">
    <location>
        <begin position="70"/>
        <end position="85"/>
    </location>
</feature>
<evidence type="ECO:0000256" key="1">
    <source>
        <dbReference type="SAM" id="MobiDB-lite"/>
    </source>
</evidence>
<dbReference type="PANTHER" id="PTHR35910">
    <property type="entry name" value="2EXR DOMAIN-CONTAINING PROTEIN"/>
    <property type="match status" value="1"/>
</dbReference>
<proteinExistence type="predicted"/>
<organism evidence="3 4">
    <name type="scientific">Hyaloscypha variabilis (strain UAMH 11265 / GT02V1 / F)</name>
    <name type="common">Meliniomyces variabilis</name>
    <dbReference type="NCBI Taxonomy" id="1149755"/>
    <lineage>
        <taxon>Eukaryota</taxon>
        <taxon>Fungi</taxon>
        <taxon>Dikarya</taxon>
        <taxon>Ascomycota</taxon>
        <taxon>Pezizomycotina</taxon>
        <taxon>Leotiomycetes</taxon>
        <taxon>Helotiales</taxon>
        <taxon>Hyaloscyphaceae</taxon>
        <taxon>Hyaloscypha</taxon>
        <taxon>Hyaloscypha variabilis</taxon>
    </lineage>
</organism>
<feature type="compositionally biased region" description="Polar residues" evidence="1">
    <location>
        <begin position="9"/>
        <end position="20"/>
    </location>
</feature>
<keyword evidence="4" id="KW-1185">Reference proteome</keyword>
<dbReference type="InterPro" id="IPR045518">
    <property type="entry name" value="2EXR"/>
</dbReference>
<evidence type="ECO:0000259" key="2">
    <source>
        <dbReference type="Pfam" id="PF20150"/>
    </source>
</evidence>
<dbReference type="AlphaFoldDB" id="A0A2J6RFG9"/>
<dbReference type="EMBL" id="KZ613949">
    <property type="protein sequence ID" value="PMD37262.1"/>
    <property type="molecule type" value="Genomic_DNA"/>
</dbReference>
<accession>A0A2J6RFG9</accession>
<dbReference type="OrthoDB" id="3558826at2759"/>
<feature type="region of interest" description="Disordered" evidence="1">
    <location>
        <begin position="1"/>
        <end position="85"/>
    </location>
</feature>
<evidence type="ECO:0000313" key="4">
    <source>
        <dbReference type="Proteomes" id="UP000235786"/>
    </source>
</evidence>